<evidence type="ECO:0000259" key="13">
    <source>
        <dbReference type="SMART" id="SM00829"/>
    </source>
</evidence>
<dbReference type="Gene3D" id="3.90.180.10">
    <property type="entry name" value="Medium-chain alcohol dehydrogenases, catalytic domain"/>
    <property type="match status" value="1"/>
</dbReference>
<dbReference type="InterPro" id="IPR051034">
    <property type="entry name" value="Mito_Enoyl-ACP_Reductase"/>
</dbReference>
<evidence type="ECO:0000313" key="15">
    <source>
        <dbReference type="Proteomes" id="UP001497383"/>
    </source>
</evidence>
<keyword evidence="4" id="KW-0276">Fatty acid metabolism</keyword>
<dbReference type="EC" id="1.3.1.104" evidence="11"/>
<dbReference type="InterPro" id="IPR036291">
    <property type="entry name" value="NAD(P)-bd_dom_sf"/>
</dbReference>
<evidence type="ECO:0000256" key="8">
    <source>
        <dbReference type="ARBA" id="ARBA00023098"/>
    </source>
</evidence>
<evidence type="ECO:0000256" key="9">
    <source>
        <dbReference type="ARBA" id="ARBA00023128"/>
    </source>
</evidence>
<gene>
    <name evidence="14" type="ORF">LODBEIA_P07380</name>
</gene>
<evidence type="ECO:0000256" key="3">
    <source>
        <dbReference type="ARBA" id="ARBA00022516"/>
    </source>
</evidence>
<evidence type="ECO:0000313" key="14">
    <source>
        <dbReference type="EMBL" id="CAK9436180.1"/>
    </source>
</evidence>
<evidence type="ECO:0000256" key="4">
    <source>
        <dbReference type="ARBA" id="ARBA00022832"/>
    </source>
</evidence>
<keyword evidence="8" id="KW-0443">Lipid metabolism</keyword>
<dbReference type="SUPFAM" id="SSF51735">
    <property type="entry name" value="NAD(P)-binding Rossmann-fold domains"/>
    <property type="match status" value="1"/>
</dbReference>
<dbReference type="InterPro" id="IPR013154">
    <property type="entry name" value="ADH-like_N"/>
</dbReference>
<evidence type="ECO:0000256" key="6">
    <source>
        <dbReference type="ARBA" id="ARBA00022946"/>
    </source>
</evidence>
<dbReference type="InterPro" id="IPR020843">
    <property type="entry name" value="ER"/>
</dbReference>
<evidence type="ECO:0000256" key="2">
    <source>
        <dbReference type="ARBA" id="ARBA00010371"/>
    </source>
</evidence>
<evidence type="ECO:0000256" key="7">
    <source>
        <dbReference type="ARBA" id="ARBA00023002"/>
    </source>
</evidence>
<keyword evidence="3" id="KW-0444">Lipid biosynthesis</keyword>
<dbReference type="Pfam" id="PF08240">
    <property type="entry name" value="ADH_N"/>
    <property type="match status" value="1"/>
</dbReference>
<keyword evidence="6" id="KW-0809">Transit peptide</keyword>
<dbReference type="EMBL" id="OZ022405">
    <property type="protein sequence ID" value="CAK9436180.1"/>
    <property type="molecule type" value="Genomic_DNA"/>
</dbReference>
<comment type="similarity">
    <text evidence="2">Belongs to the zinc-containing alcohol dehydrogenase family. Quinone oxidoreductase subfamily.</text>
</comment>
<comment type="subcellular location">
    <subcellularLocation>
        <location evidence="1">Mitochondrion</location>
    </subcellularLocation>
</comment>
<dbReference type="GeneID" id="92205934"/>
<dbReference type="CDD" id="cd08290">
    <property type="entry name" value="ETR"/>
    <property type="match status" value="1"/>
</dbReference>
<keyword evidence="10" id="KW-0275">Fatty acid biosynthesis</keyword>
<dbReference type="InterPro" id="IPR011032">
    <property type="entry name" value="GroES-like_sf"/>
</dbReference>
<dbReference type="SUPFAM" id="SSF50129">
    <property type="entry name" value="GroES-like"/>
    <property type="match status" value="1"/>
</dbReference>
<evidence type="ECO:0000256" key="5">
    <source>
        <dbReference type="ARBA" id="ARBA00022857"/>
    </source>
</evidence>
<dbReference type="Proteomes" id="UP001497383">
    <property type="component" value="Chromosome 1"/>
</dbReference>
<feature type="domain" description="Enoyl reductase (ER)" evidence="13">
    <location>
        <begin position="19"/>
        <end position="355"/>
    </location>
</feature>
<dbReference type="Gene3D" id="3.40.50.720">
    <property type="entry name" value="NAD(P)-binding Rossmann-like Domain"/>
    <property type="match status" value="1"/>
</dbReference>
<name>A0ABP0ZF99_9ASCO</name>
<accession>A0ABP0ZF99</accession>
<dbReference type="PANTHER" id="PTHR43981">
    <property type="entry name" value="ENOYL-[ACYL-CARRIER-PROTEIN] REDUCTASE, MITOCHONDRIAL"/>
    <property type="match status" value="1"/>
</dbReference>
<protein>
    <recommendedName>
        <fullName evidence="11">enoyl-[acyl-carrier-protein] reductase</fullName>
        <ecNumber evidence="11">1.3.1.104</ecNumber>
    </recommendedName>
</protein>
<reference evidence="14 15" key="1">
    <citation type="submission" date="2024-03" db="EMBL/GenBank/DDBJ databases">
        <authorList>
            <person name="Brejova B."/>
        </authorList>
    </citation>
    <scope>NUCLEOTIDE SEQUENCE [LARGE SCALE GENOMIC DNA]</scope>
    <source>
        <strain evidence="14 15">CBS 14171</strain>
    </source>
</reference>
<dbReference type="SMART" id="SM00829">
    <property type="entry name" value="PKS_ER"/>
    <property type="match status" value="1"/>
</dbReference>
<keyword evidence="7" id="KW-0560">Oxidoreductase</keyword>
<keyword evidence="5" id="KW-0521">NADP</keyword>
<comment type="catalytic activity">
    <reaction evidence="12">
        <text>a 2,3-saturated acyl-[ACP] + NADP(+) = a (2E)-enoyl-[ACP] + NADPH + H(+)</text>
        <dbReference type="Rhea" id="RHEA:22564"/>
        <dbReference type="Rhea" id="RHEA-COMP:9925"/>
        <dbReference type="Rhea" id="RHEA-COMP:9926"/>
        <dbReference type="ChEBI" id="CHEBI:15378"/>
        <dbReference type="ChEBI" id="CHEBI:57783"/>
        <dbReference type="ChEBI" id="CHEBI:58349"/>
        <dbReference type="ChEBI" id="CHEBI:78784"/>
        <dbReference type="ChEBI" id="CHEBI:78785"/>
        <dbReference type="EC" id="1.3.1.104"/>
    </reaction>
</comment>
<dbReference type="RefSeq" id="XP_066827676.1">
    <property type="nucleotide sequence ID" value="XM_066976691.1"/>
</dbReference>
<evidence type="ECO:0000256" key="1">
    <source>
        <dbReference type="ARBA" id="ARBA00004173"/>
    </source>
</evidence>
<dbReference type="InterPro" id="IPR013149">
    <property type="entry name" value="ADH-like_C"/>
</dbReference>
<evidence type="ECO:0000256" key="11">
    <source>
        <dbReference type="ARBA" id="ARBA00038963"/>
    </source>
</evidence>
<keyword evidence="15" id="KW-1185">Reference proteome</keyword>
<dbReference type="Pfam" id="PF00107">
    <property type="entry name" value="ADH_zinc_N"/>
    <property type="match status" value="1"/>
</dbReference>
<keyword evidence="9" id="KW-0496">Mitochondrion</keyword>
<sequence>MSVEGAAVTYTTPGSDFARILSETKFAIDFAKIKSDQLVLKALATPINPADLGQIIGGYNDPKRISDLGTSPNEPVSVGGNEGVYEVVHVGDAVQSFQVGDHVIPLLPSFGTWRSYAIATATDLVGVNGISIEQAATISVNPATAYQILNQFVHDWNRDGSGKDWIVTNSGNSQVSKFVSQIATRLYGVNVLSVVRDGKSAAEIDHLKQLGAKYVVSESEFNSAEFDIAKYTAGGNVRLALNGSSDSTVAALVRSLSRDGTLVTYGVVGGTKIEYDARLQLFKNLSTRSFWLTANTYGNPEFKRETVNKLVELYQRGEIVDVPYTKVEYKGGEQDLAKLVVDTIAQSKKSGKHVIFY</sequence>
<dbReference type="PANTHER" id="PTHR43981:SF2">
    <property type="entry name" value="ENOYL-[ACYL-CARRIER-PROTEIN] REDUCTASE, MITOCHONDRIAL"/>
    <property type="match status" value="1"/>
</dbReference>
<evidence type="ECO:0000256" key="10">
    <source>
        <dbReference type="ARBA" id="ARBA00023160"/>
    </source>
</evidence>
<proteinExistence type="inferred from homology"/>
<evidence type="ECO:0000256" key="12">
    <source>
        <dbReference type="ARBA" id="ARBA00048843"/>
    </source>
</evidence>
<organism evidence="14 15">
    <name type="scientific">Lodderomyces beijingensis</name>
    <dbReference type="NCBI Taxonomy" id="1775926"/>
    <lineage>
        <taxon>Eukaryota</taxon>
        <taxon>Fungi</taxon>
        <taxon>Dikarya</taxon>
        <taxon>Ascomycota</taxon>
        <taxon>Saccharomycotina</taxon>
        <taxon>Pichiomycetes</taxon>
        <taxon>Debaryomycetaceae</taxon>
        <taxon>Candida/Lodderomyces clade</taxon>
        <taxon>Lodderomyces</taxon>
    </lineage>
</organism>